<comment type="pathway">
    <text evidence="10">Carbohydrate degradation.</text>
</comment>
<feature type="active site" description="Proton acceptor" evidence="10 12">
    <location>
        <position position="37"/>
    </location>
</feature>
<evidence type="ECO:0000256" key="3">
    <source>
        <dbReference type="ARBA" id="ARBA00001941"/>
    </source>
</evidence>
<evidence type="ECO:0000313" key="16">
    <source>
        <dbReference type="Proteomes" id="UP000753961"/>
    </source>
</evidence>
<dbReference type="PANTHER" id="PTHR11749">
    <property type="entry name" value="RIBULOSE-5-PHOSPHATE-3-EPIMERASE"/>
    <property type="match status" value="1"/>
</dbReference>
<dbReference type="GO" id="GO:0004750">
    <property type="term" value="F:D-ribulose-phosphate 3-epimerase activity"/>
    <property type="evidence" value="ECO:0007669"/>
    <property type="project" value="UniProtKB-UniRule"/>
</dbReference>
<dbReference type="CDD" id="cd00429">
    <property type="entry name" value="RPE"/>
    <property type="match status" value="1"/>
</dbReference>
<comment type="function">
    <text evidence="10">Catalyzes the reversible epimerization of D-ribulose 5-phosphate to D-xylulose 5-phosphate.</text>
</comment>
<accession>A0A953HX74</accession>
<evidence type="ECO:0000256" key="1">
    <source>
        <dbReference type="ARBA" id="ARBA00001782"/>
    </source>
</evidence>
<dbReference type="GO" id="GO:0005737">
    <property type="term" value="C:cytoplasm"/>
    <property type="evidence" value="ECO:0007669"/>
    <property type="project" value="UniProtKB-ARBA"/>
</dbReference>
<dbReference type="Pfam" id="PF00834">
    <property type="entry name" value="Ribul_P_3_epim"/>
    <property type="match status" value="1"/>
</dbReference>
<keyword evidence="13" id="KW-0862">Zinc</keyword>
<dbReference type="EMBL" id="JAHVHU010000005">
    <property type="protein sequence ID" value="MBY5957407.1"/>
    <property type="molecule type" value="Genomic_DNA"/>
</dbReference>
<feature type="binding site" evidence="10 13">
    <location>
        <position position="177"/>
    </location>
    <ligand>
        <name>a divalent metal cation</name>
        <dbReference type="ChEBI" id="CHEBI:60240"/>
    </ligand>
</feature>
<dbReference type="PROSITE" id="PS01085">
    <property type="entry name" value="RIBUL_P_3_EPIMER_1"/>
    <property type="match status" value="1"/>
</dbReference>
<feature type="binding site" evidence="10 13">
    <location>
        <position position="68"/>
    </location>
    <ligand>
        <name>a divalent metal cation</name>
        <dbReference type="ChEBI" id="CHEBI:60240"/>
    </ligand>
</feature>
<reference evidence="15" key="1">
    <citation type="submission" date="2021-06" db="EMBL/GenBank/DDBJ databases">
        <title>44 bacteria genomes isolated from Dapeng, Shenzhen.</title>
        <authorList>
            <person name="Zheng W."/>
            <person name="Yu S."/>
            <person name="Huang Y."/>
        </authorList>
    </citation>
    <scope>NUCLEOTIDE SEQUENCE</scope>
    <source>
        <strain evidence="15">DP5N28-2</strain>
    </source>
</reference>
<dbReference type="InterPro" id="IPR026019">
    <property type="entry name" value="Ribul_P_3_epim"/>
</dbReference>
<dbReference type="Gene3D" id="3.20.20.70">
    <property type="entry name" value="Aldolase class I"/>
    <property type="match status" value="1"/>
</dbReference>
<feature type="binding site" evidence="10 13">
    <location>
        <position position="35"/>
    </location>
    <ligand>
        <name>a divalent metal cation</name>
        <dbReference type="ChEBI" id="CHEBI:60240"/>
    </ligand>
</feature>
<feature type="binding site" evidence="10 14">
    <location>
        <begin position="144"/>
        <end position="147"/>
    </location>
    <ligand>
        <name>substrate</name>
    </ligand>
</feature>
<comment type="cofactor">
    <cofactor evidence="3">
        <name>Co(2+)</name>
        <dbReference type="ChEBI" id="CHEBI:48828"/>
    </cofactor>
</comment>
<feature type="binding site" evidence="10">
    <location>
        <begin position="177"/>
        <end position="179"/>
    </location>
    <ligand>
        <name>substrate</name>
    </ligand>
</feature>
<evidence type="ECO:0000256" key="7">
    <source>
        <dbReference type="ARBA" id="ARBA00013188"/>
    </source>
</evidence>
<dbReference type="NCBIfam" id="TIGR01163">
    <property type="entry name" value="rpe"/>
    <property type="match status" value="1"/>
</dbReference>
<evidence type="ECO:0000256" key="12">
    <source>
        <dbReference type="PIRSR" id="PIRSR001461-1"/>
    </source>
</evidence>
<keyword evidence="13" id="KW-0464">Manganese</keyword>
<feature type="binding site" evidence="14">
    <location>
        <position position="179"/>
    </location>
    <ligand>
        <name>substrate</name>
    </ligand>
</feature>
<proteinExistence type="inferred from homology"/>
<comment type="cofactor">
    <cofactor evidence="4">
        <name>Zn(2+)</name>
        <dbReference type="ChEBI" id="CHEBI:29105"/>
    </cofactor>
</comment>
<organism evidence="15 16">
    <name type="scientific">Membranihabitans marinus</name>
    <dbReference type="NCBI Taxonomy" id="1227546"/>
    <lineage>
        <taxon>Bacteria</taxon>
        <taxon>Pseudomonadati</taxon>
        <taxon>Bacteroidota</taxon>
        <taxon>Saprospiria</taxon>
        <taxon>Saprospirales</taxon>
        <taxon>Saprospiraceae</taxon>
        <taxon>Membranihabitans</taxon>
    </lineage>
</organism>
<evidence type="ECO:0000256" key="9">
    <source>
        <dbReference type="ARBA" id="ARBA00023235"/>
    </source>
</evidence>
<evidence type="ECO:0000256" key="2">
    <source>
        <dbReference type="ARBA" id="ARBA00001936"/>
    </source>
</evidence>
<comment type="cofactor">
    <cofactor evidence="10 13">
        <name>a divalent metal cation</name>
        <dbReference type="ChEBI" id="CHEBI:60240"/>
    </cofactor>
    <text evidence="10 13">Binds 1 divalent metal cation per subunit.</text>
</comment>
<evidence type="ECO:0000256" key="10">
    <source>
        <dbReference type="HAMAP-Rule" id="MF_02227"/>
    </source>
</evidence>
<dbReference type="AlphaFoldDB" id="A0A953HX74"/>
<dbReference type="FunFam" id="3.20.20.70:FF:000004">
    <property type="entry name" value="Ribulose-phosphate 3-epimerase"/>
    <property type="match status" value="1"/>
</dbReference>
<feature type="binding site" evidence="10 14">
    <location>
        <position position="10"/>
    </location>
    <ligand>
        <name>substrate</name>
    </ligand>
</feature>
<evidence type="ECO:0000256" key="4">
    <source>
        <dbReference type="ARBA" id="ARBA00001947"/>
    </source>
</evidence>
<evidence type="ECO:0000256" key="5">
    <source>
        <dbReference type="ARBA" id="ARBA00001954"/>
    </source>
</evidence>
<keyword evidence="13" id="KW-0170">Cobalt</keyword>
<keyword evidence="8 10" id="KW-0479">Metal-binding</keyword>
<evidence type="ECO:0000256" key="8">
    <source>
        <dbReference type="ARBA" id="ARBA00022723"/>
    </source>
</evidence>
<dbReference type="GO" id="GO:0019323">
    <property type="term" value="P:pentose catabolic process"/>
    <property type="evidence" value="ECO:0007669"/>
    <property type="project" value="UniProtKB-UniRule"/>
</dbReference>
<dbReference type="InterPro" id="IPR000056">
    <property type="entry name" value="Ribul_P_3_epim-like"/>
</dbReference>
<dbReference type="EC" id="5.1.3.1" evidence="7 10"/>
<gene>
    <name evidence="10 15" type="primary">rpe</name>
    <name evidence="15" type="ORF">KUV50_04610</name>
</gene>
<comment type="catalytic activity">
    <reaction evidence="1 10 11">
        <text>D-ribulose 5-phosphate = D-xylulose 5-phosphate</text>
        <dbReference type="Rhea" id="RHEA:13677"/>
        <dbReference type="ChEBI" id="CHEBI:57737"/>
        <dbReference type="ChEBI" id="CHEBI:58121"/>
        <dbReference type="EC" id="5.1.3.1"/>
    </reaction>
</comment>
<dbReference type="Proteomes" id="UP000753961">
    <property type="component" value="Unassembled WGS sequence"/>
</dbReference>
<evidence type="ECO:0000256" key="6">
    <source>
        <dbReference type="ARBA" id="ARBA00009541"/>
    </source>
</evidence>
<evidence type="ECO:0000256" key="14">
    <source>
        <dbReference type="PIRSR" id="PIRSR001461-3"/>
    </source>
</evidence>
<protein>
    <recommendedName>
        <fullName evidence="7 10">Ribulose-phosphate 3-epimerase</fullName>
        <ecNumber evidence="7 10">5.1.3.1</ecNumber>
    </recommendedName>
</protein>
<comment type="caution">
    <text evidence="15">The sequence shown here is derived from an EMBL/GenBank/DDBJ whole genome shotgun (WGS) entry which is preliminary data.</text>
</comment>
<dbReference type="GO" id="GO:0006098">
    <property type="term" value="P:pentose-phosphate shunt"/>
    <property type="evidence" value="ECO:0007669"/>
    <property type="project" value="UniProtKB-UniRule"/>
</dbReference>
<name>A0A953HX74_9BACT</name>
<keyword evidence="9 10" id="KW-0413">Isomerase</keyword>
<feature type="binding site" evidence="10 14">
    <location>
        <begin position="199"/>
        <end position="200"/>
    </location>
    <ligand>
        <name>substrate</name>
    </ligand>
</feature>
<dbReference type="PROSITE" id="PS01086">
    <property type="entry name" value="RIBUL_P_3_EPIMER_2"/>
    <property type="match status" value="1"/>
</dbReference>
<keyword evidence="16" id="KW-1185">Reference proteome</keyword>
<dbReference type="InterPro" id="IPR013785">
    <property type="entry name" value="Aldolase_TIM"/>
</dbReference>
<comment type="cofactor">
    <cofactor evidence="5">
        <name>Fe(2+)</name>
        <dbReference type="ChEBI" id="CHEBI:29033"/>
    </cofactor>
</comment>
<evidence type="ECO:0000313" key="15">
    <source>
        <dbReference type="EMBL" id="MBY5957407.1"/>
    </source>
</evidence>
<comment type="similarity">
    <text evidence="6 10 11">Belongs to the ribulose-phosphate 3-epimerase family.</text>
</comment>
<evidence type="ECO:0000256" key="11">
    <source>
        <dbReference type="PIRNR" id="PIRNR001461"/>
    </source>
</evidence>
<keyword evidence="10 11" id="KW-0119">Carbohydrate metabolism</keyword>
<feature type="active site" description="Proton donor" evidence="10 12">
    <location>
        <position position="177"/>
    </location>
</feature>
<feature type="binding site" evidence="10 13">
    <location>
        <position position="37"/>
    </location>
    <ligand>
        <name>a divalent metal cation</name>
        <dbReference type="ChEBI" id="CHEBI:60240"/>
    </ligand>
</feature>
<comment type="cofactor">
    <cofactor evidence="2">
        <name>Mn(2+)</name>
        <dbReference type="ChEBI" id="CHEBI:29035"/>
    </cofactor>
</comment>
<dbReference type="SUPFAM" id="SSF51366">
    <property type="entry name" value="Ribulose-phoshate binding barrel"/>
    <property type="match status" value="1"/>
</dbReference>
<evidence type="ECO:0000256" key="13">
    <source>
        <dbReference type="PIRSR" id="PIRSR001461-2"/>
    </source>
</evidence>
<dbReference type="InterPro" id="IPR011060">
    <property type="entry name" value="RibuloseP-bd_barrel"/>
</dbReference>
<feature type="binding site" evidence="10 14">
    <location>
        <position position="68"/>
    </location>
    <ligand>
        <name>substrate</name>
    </ligand>
</feature>
<dbReference type="PIRSF" id="PIRSF001461">
    <property type="entry name" value="RPE"/>
    <property type="match status" value="1"/>
</dbReference>
<dbReference type="GO" id="GO:0046872">
    <property type="term" value="F:metal ion binding"/>
    <property type="evidence" value="ECO:0007669"/>
    <property type="project" value="UniProtKB-UniRule"/>
</dbReference>
<dbReference type="NCBIfam" id="NF004076">
    <property type="entry name" value="PRK05581.1-4"/>
    <property type="match status" value="1"/>
</dbReference>
<sequence>MIKEPLLAPSLLAADFLHLNKAVKLIDESEADWLHMDVMDGRFVPNISFGMMVVEQVGKVLEKPMDVHLMIEEPEKYVTQFAKAGADTITVHYEACPHLHRNIQQIKDLGVKAGVAINPHTPVALLEPVIEDLDLVLVMSVNPGFGGQKFIFETLYKIRQLRQIMQDRNAKALIEVDGGVGLQNAAKIMEAGADVLVAGSSVFGSEDPMETIKKLKSLGNLPVYEV</sequence>
<dbReference type="HAMAP" id="MF_02227">
    <property type="entry name" value="RPE"/>
    <property type="match status" value="1"/>
</dbReference>